<evidence type="ECO:0000256" key="1">
    <source>
        <dbReference type="ARBA" id="ARBA00004651"/>
    </source>
</evidence>
<evidence type="ECO:0000313" key="10">
    <source>
        <dbReference type="Proteomes" id="UP000306192"/>
    </source>
</evidence>
<feature type="transmembrane region" description="Helical" evidence="8">
    <location>
        <begin position="321"/>
        <end position="338"/>
    </location>
</feature>
<feature type="transmembrane region" description="Helical" evidence="8">
    <location>
        <begin position="290"/>
        <end position="309"/>
    </location>
</feature>
<dbReference type="EMBL" id="QYRT01000016">
    <property type="protein sequence ID" value="TIH36336.1"/>
    <property type="molecule type" value="Genomic_DNA"/>
</dbReference>
<feature type="transmembrane region" description="Helical" evidence="8">
    <location>
        <begin position="180"/>
        <end position="201"/>
    </location>
</feature>
<dbReference type="PANTHER" id="PTHR30106">
    <property type="entry name" value="INNER MEMBRANE PROTEIN YEIH-RELATED"/>
    <property type="match status" value="1"/>
</dbReference>
<accession>A0A4T2C1Z0</accession>
<feature type="transmembrane region" description="Helical" evidence="8">
    <location>
        <begin position="148"/>
        <end position="168"/>
    </location>
</feature>
<sequence length="373" mass="37659">MAVEGGAGTGSTGGGSAGGSGSRLTPTWWPRWGAGVVVAGVAALVALGIHSLVPAVPLLTAAVGLGMIAGQIPASQRLLDTVLKPGIALAARRLLRIGIVLLGLKLSLFDIAGLGWPTIIVIVLIVGITFSATLGLGKLLRLPGTQPILIAAGFSICGASAVGAMSAVTRSKDEDQATPIALVTLCGTLAIFILPVLRLPLGLDEQQFGMWVGLSVHDVGQVVATAQIAGPAALAVAVVVKLTRVLTLAPMVAIVGLVERARDARELRAGAGNTAEIKRSGSGTSAKRPAIVPLFIAGFLAAVVVRTVVPLPGELLSVADMLQTALLAMALFALGSNIRFAALARTGWRALIVGLASWALIAVLSLGAVAILT</sequence>
<evidence type="ECO:0000256" key="3">
    <source>
        <dbReference type="ARBA" id="ARBA00022475"/>
    </source>
</evidence>
<comment type="subcellular location">
    <subcellularLocation>
        <location evidence="1">Cell membrane</location>
        <topology evidence="1">Multi-pass membrane protein</topology>
    </subcellularLocation>
</comment>
<name>A0A4T2C1Z0_9MICO</name>
<feature type="compositionally biased region" description="Gly residues" evidence="7">
    <location>
        <begin position="1"/>
        <end position="21"/>
    </location>
</feature>
<dbReference type="PANTHER" id="PTHR30106:SF2">
    <property type="entry name" value="UPF0324 INNER MEMBRANE PROTEIN YEIH"/>
    <property type="match status" value="1"/>
</dbReference>
<feature type="transmembrane region" description="Helical" evidence="8">
    <location>
        <begin position="118"/>
        <end position="136"/>
    </location>
</feature>
<evidence type="ECO:0000256" key="2">
    <source>
        <dbReference type="ARBA" id="ARBA00007977"/>
    </source>
</evidence>
<organism evidence="9 10">
    <name type="scientific">Subtercola vilae</name>
    <dbReference type="NCBI Taxonomy" id="2056433"/>
    <lineage>
        <taxon>Bacteria</taxon>
        <taxon>Bacillati</taxon>
        <taxon>Actinomycetota</taxon>
        <taxon>Actinomycetes</taxon>
        <taxon>Micrococcales</taxon>
        <taxon>Microbacteriaceae</taxon>
        <taxon>Subtercola</taxon>
    </lineage>
</organism>
<gene>
    <name evidence="9" type="ORF">D4765_10070</name>
</gene>
<dbReference type="Pfam" id="PF03601">
    <property type="entry name" value="Cons_hypoth698"/>
    <property type="match status" value="1"/>
</dbReference>
<feature type="transmembrane region" description="Helical" evidence="8">
    <location>
        <begin position="55"/>
        <end position="74"/>
    </location>
</feature>
<evidence type="ECO:0000256" key="6">
    <source>
        <dbReference type="ARBA" id="ARBA00023136"/>
    </source>
</evidence>
<keyword evidence="5 8" id="KW-1133">Transmembrane helix</keyword>
<dbReference type="Proteomes" id="UP000306192">
    <property type="component" value="Unassembled WGS sequence"/>
</dbReference>
<feature type="transmembrane region" description="Helical" evidence="8">
    <location>
        <begin position="350"/>
        <end position="372"/>
    </location>
</feature>
<dbReference type="InterPro" id="IPR018383">
    <property type="entry name" value="UPF0324_pro"/>
</dbReference>
<dbReference type="AlphaFoldDB" id="A0A4T2C1Z0"/>
<keyword evidence="10" id="KW-1185">Reference proteome</keyword>
<comment type="caution">
    <text evidence="9">The sequence shown here is derived from an EMBL/GenBank/DDBJ whole genome shotgun (WGS) entry which is preliminary data.</text>
</comment>
<proteinExistence type="inferred from homology"/>
<evidence type="ECO:0000256" key="4">
    <source>
        <dbReference type="ARBA" id="ARBA00022692"/>
    </source>
</evidence>
<evidence type="ECO:0000256" key="8">
    <source>
        <dbReference type="SAM" id="Phobius"/>
    </source>
</evidence>
<keyword evidence="3" id="KW-1003">Cell membrane</keyword>
<feature type="transmembrane region" description="Helical" evidence="8">
    <location>
        <begin position="32"/>
        <end position="49"/>
    </location>
</feature>
<reference evidence="9 10" key="1">
    <citation type="journal article" date="2019" name="Microorganisms">
        <title>Systematic Affiliation and Genome Analysis of Subtercola vilae DB165(T) with Particular Emphasis on Cold Adaptation of an Isolate from a High-Altitude Cold Volcano Lake.</title>
        <authorList>
            <person name="Villalobos A.S."/>
            <person name="Wiese J."/>
            <person name="Imhoff J.F."/>
            <person name="Dorador C."/>
            <person name="Keller A."/>
            <person name="Hentschel U."/>
        </authorList>
    </citation>
    <scope>NUCLEOTIDE SEQUENCE [LARGE SCALE GENOMIC DNA]</scope>
    <source>
        <strain evidence="9 10">DB165</strain>
    </source>
</reference>
<evidence type="ECO:0000256" key="5">
    <source>
        <dbReference type="ARBA" id="ARBA00022989"/>
    </source>
</evidence>
<evidence type="ECO:0000256" key="7">
    <source>
        <dbReference type="SAM" id="MobiDB-lite"/>
    </source>
</evidence>
<comment type="similarity">
    <text evidence="2">Belongs to the UPF0324 family.</text>
</comment>
<protein>
    <submittedName>
        <fullName evidence="9">Putative sulfate exporter family transporter</fullName>
    </submittedName>
</protein>
<dbReference type="GO" id="GO:0005886">
    <property type="term" value="C:plasma membrane"/>
    <property type="evidence" value="ECO:0007669"/>
    <property type="project" value="UniProtKB-SubCell"/>
</dbReference>
<evidence type="ECO:0000313" key="9">
    <source>
        <dbReference type="EMBL" id="TIH36336.1"/>
    </source>
</evidence>
<feature type="region of interest" description="Disordered" evidence="7">
    <location>
        <begin position="1"/>
        <end position="22"/>
    </location>
</feature>
<keyword evidence="4 8" id="KW-0812">Transmembrane</keyword>
<dbReference type="OrthoDB" id="9766798at2"/>
<keyword evidence="6 8" id="KW-0472">Membrane</keyword>